<dbReference type="InterPro" id="IPR027994">
    <property type="entry name" value="WxL_dom"/>
</dbReference>
<evidence type="ECO:0000259" key="2">
    <source>
        <dbReference type="Pfam" id="PF13731"/>
    </source>
</evidence>
<evidence type="ECO:0000256" key="1">
    <source>
        <dbReference type="SAM" id="SignalP"/>
    </source>
</evidence>
<keyword evidence="1" id="KW-0732">Signal</keyword>
<proteinExistence type="predicted"/>
<dbReference type="Pfam" id="PF13731">
    <property type="entry name" value="WxL"/>
    <property type="match status" value="1"/>
</dbReference>
<dbReference type="Proteomes" id="UP001179858">
    <property type="component" value="Chromosome"/>
</dbReference>
<feature type="signal peptide" evidence="1">
    <location>
        <begin position="1"/>
        <end position="27"/>
    </location>
</feature>
<reference evidence="3" key="1">
    <citation type="submission" date="2023-04" db="EMBL/GenBank/DDBJ databases">
        <title>Novel strain of Lactilactobacillus sakei and use thereof.</title>
        <authorList>
            <person name="Kim S.Y."/>
        </authorList>
    </citation>
    <scope>NUCLEOTIDE SEQUENCE</scope>
    <source>
        <strain evidence="3">HUP1</strain>
    </source>
</reference>
<organism evidence="3 4">
    <name type="scientific">Latilactobacillus sakei</name>
    <name type="common">Lactobacillus sakei</name>
    <dbReference type="NCBI Taxonomy" id="1599"/>
    <lineage>
        <taxon>Bacteria</taxon>
        <taxon>Bacillati</taxon>
        <taxon>Bacillota</taxon>
        <taxon>Bacilli</taxon>
        <taxon>Lactobacillales</taxon>
        <taxon>Lactobacillaceae</taxon>
        <taxon>Latilactobacillus</taxon>
    </lineage>
</organism>
<dbReference type="RefSeq" id="WP_280102854.1">
    <property type="nucleotide sequence ID" value="NZ_CP122959.1"/>
</dbReference>
<feature type="chain" id="PRO_5042008814" evidence="1">
    <location>
        <begin position="28"/>
        <end position="237"/>
    </location>
</feature>
<evidence type="ECO:0000313" key="4">
    <source>
        <dbReference type="Proteomes" id="UP001179858"/>
    </source>
</evidence>
<protein>
    <submittedName>
        <fullName evidence="3">WxL domain-containing protein</fullName>
    </submittedName>
</protein>
<feature type="domain" description="WxL" evidence="2">
    <location>
        <begin position="46"/>
        <end position="231"/>
    </location>
</feature>
<gene>
    <name evidence="3" type="ORF">QBD03_10305</name>
</gene>
<name>A0AAF0GMI3_LATSK</name>
<accession>A0AAF0GMI3</accession>
<dbReference type="EMBL" id="CP122959">
    <property type="protein sequence ID" value="WGI19105.1"/>
    <property type="molecule type" value="Genomic_DNA"/>
</dbReference>
<sequence length="237" mass="24787">MKQTKFALLAAVTLAGVTLINVARAQAADVTPGSGIAVSDDNKTPATATTTAEFNVKAGKLTLDAAPDFNFGTKDGIDINTIMHANHEAPITQISSTDLKKHSDDHTKTGSINQSATDTLQVSDYRGVNNHWTLSTTMSQFTSANGGTADGKILLDNAKLGLSDKVIDTNTSNVIMTSADALSLATSGNQEGLFTVARQLDAGSKLELSNLKDIQNGVYDAAITWTLSDNPTTKSVG</sequence>
<evidence type="ECO:0000313" key="3">
    <source>
        <dbReference type="EMBL" id="WGI19105.1"/>
    </source>
</evidence>
<dbReference type="AlphaFoldDB" id="A0AAF0GMI3"/>